<gene>
    <name evidence="1" type="ORF">DSO57_1021691</name>
</gene>
<accession>A0ACC2SSI0</accession>
<reference evidence="1" key="1">
    <citation type="submission" date="2022-04" db="EMBL/GenBank/DDBJ databases">
        <title>Genome of the entomopathogenic fungus Entomophthora muscae.</title>
        <authorList>
            <person name="Elya C."/>
            <person name="Lovett B.R."/>
            <person name="Lee E."/>
            <person name="Macias A.M."/>
            <person name="Hajek A.E."/>
            <person name="De Bivort B.L."/>
            <person name="Kasson M.T."/>
            <person name="De Fine Licht H.H."/>
            <person name="Stajich J.E."/>
        </authorList>
    </citation>
    <scope>NUCLEOTIDE SEQUENCE</scope>
    <source>
        <strain evidence="1">Berkeley</strain>
    </source>
</reference>
<name>A0ACC2SSI0_9FUNG</name>
<organism evidence="1 2">
    <name type="scientific">Entomophthora muscae</name>
    <dbReference type="NCBI Taxonomy" id="34485"/>
    <lineage>
        <taxon>Eukaryota</taxon>
        <taxon>Fungi</taxon>
        <taxon>Fungi incertae sedis</taxon>
        <taxon>Zoopagomycota</taxon>
        <taxon>Entomophthoromycotina</taxon>
        <taxon>Entomophthoromycetes</taxon>
        <taxon>Entomophthorales</taxon>
        <taxon>Entomophthoraceae</taxon>
        <taxon>Entomophthora</taxon>
    </lineage>
</organism>
<dbReference type="EMBL" id="QTSX02004366">
    <property type="protein sequence ID" value="KAJ9065235.1"/>
    <property type="molecule type" value="Genomic_DNA"/>
</dbReference>
<keyword evidence="2" id="KW-1185">Reference proteome</keyword>
<comment type="caution">
    <text evidence="1">The sequence shown here is derived from an EMBL/GenBank/DDBJ whole genome shotgun (WGS) entry which is preliminary data.</text>
</comment>
<evidence type="ECO:0000313" key="2">
    <source>
        <dbReference type="Proteomes" id="UP001165960"/>
    </source>
</evidence>
<evidence type="ECO:0000313" key="1">
    <source>
        <dbReference type="EMBL" id="KAJ9065235.1"/>
    </source>
</evidence>
<proteinExistence type="predicted"/>
<sequence>MEKIRVLLIVMGTSGSGKSTVAKVVADRLNAAFIEGDDFHSQENKNKMASAIPLQDEDRWPWLRDIKTNIILEFSAQKVTQPKQDLLTPVLEKCNFVVLSCSSLKKCYRQVLLNELKLEEPFDDVENAYHTLILYLKGSYDLILERLKARKNHFAGPGLLQSQFKTLEEPLPDEENVVAIPISEPPSVIYDLSYAAAVDYATSLLNKSQ</sequence>
<protein>
    <submittedName>
        <fullName evidence="1">Uncharacterized protein</fullName>
    </submittedName>
</protein>
<dbReference type="Proteomes" id="UP001165960">
    <property type="component" value="Unassembled WGS sequence"/>
</dbReference>